<organism evidence="1 2">
    <name type="scientific">Candidatus Giovannonibacteria bacterium GW2011_GWA2_45_21</name>
    <dbReference type="NCBI Taxonomy" id="1618649"/>
    <lineage>
        <taxon>Bacteria</taxon>
        <taxon>Candidatus Giovannoniibacteriota</taxon>
    </lineage>
</organism>
<evidence type="ECO:0000313" key="1">
    <source>
        <dbReference type="EMBL" id="KKU02910.1"/>
    </source>
</evidence>
<accession>A0A0G1Q2L3</accession>
<dbReference type="EMBL" id="LCKT01000048">
    <property type="protein sequence ID" value="KKU02910.1"/>
    <property type="molecule type" value="Genomic_DNA"/>
</dbReference>
<dbReference type="Proteomes" id="UP000034696">
    <property type="component" value="Unassembled WGS sequence"/>
</dbReference>
<sequence length="116" mass="13309">MNHDNVFRQMVVLAIMAELFASNGGDKSFIFKINDEITGLIAGILMGIKRSRRLSVELIREVSSNRSQEAMCLADHLIQKTKDFGEEQSAREVQAMLWLALQEVHNRFRKRVYGKI</sequence>
<dbReference type="AlphaFoldDB" id="A0A0G1Q2L3"/>
<comment type="caution">
    <text evidence="1">The sequence shown here is derived from an EMBL/GenBank/DDBJ whole genome shotgun (WGS) entry which is preliminary data.</text>
</comment>
<evidence type="ECO:0000313" key="2">
    <source>
        <dbReference type="Proteomes" id="UP000034696"/>
    </source>
</evidence>
<protein>
    <submittedName>
        <fullName evidence="1">Uncharacterized protein</fullName>
    </submittedName>
</protein>
<gene>
    <name evidence="1" type="ORF">UX06_C0048G0002</name>
</gene>
<reference evidence="1 2" key="1">
    <citation type="journal article" date="2015" name="Nature">
        <title>rRNA introns, odd ribosomes, and small enigmatic genomes across a large radiation of phyla.</title>
        <authorList>
            <person name="Brown C.T."/>
            <person name="Hug L.A."/>
            <person name="Thomas B.C."/>
            <person name="Sharon I."/>
            <person name="Castelle C.J."/>
            <person name="Singh A."/>
            <person name="Wilkins M.J."/>
            <person name="Williams K.H."/>
            <person name="Banfield J.F."/>
        </authorList>
    </citation>
    <scope>NUCLEOTIDE SEQUENCE [LARGE SCALE GENOMIC DNA]</scope>
</reference>
<name>A0A0G1Q2L3_9BACT</name>
<proteinExistence type="predicted"/>